<evidence type="ECO:0000256" key="4">
    <source>
        <dbReference type="ARBA" id="ARBA00022692"/>
    </source>
</evidence>
<dbReference type="Proteomes" id="UP000008037">
    <property type="component" value="Chromosome"/>
</dbReference>
<feature type="transmembrane region" description="Helical" evidence="7">
    <location>
        <begin position="294"/>
        <end position="317"/>
    </location>
</feature>
<dbReference type="OrthoDB" id="117970at2157"/>
<dbReference type="InParanoid" id="K0I7Y8"/>
<name>K0I7Y8_NITGG</name>
<evidence type="ECO:0000256" key="7">
    <source>
        <dbReference type="SAM" id="Phobius"/>
    </source>
</evidence>
<proteinExistence type="predicted"/>
<dbReference type="KEGG" id="nga:Ngar_c04390"/>
<evidence type="ECO:0000256" key="3">
    <source>
        <dbReference type="ARBA" id="ARBA00022475"/>
    </source>
</evidence>
<gene>
    <name evidence="9" type="ordered locus">Ngar_c04390</name>
</gene>
<dbReference type="FunCoup" id="K0I7Y8">
    <property type="interactions" value="8"/>
</dbReference>
<evidence type="ECO:0000256" key="1">
    <source>
        <dbReference type="ARBA" id="ARBA00004651"/>
    </source>
</evidence>
<evidence type="ECO:0000313" key="9">
    <source>
        <dbReference type="EMBL" id="AFU57386.1"/>
    </source>
</evidence>
<feature type="transmembrane region" description="Helical" evidence="7">
    <location>
        <begin position="359"/>
        <end position="377"/>
    </location>
</feature>
<organism evidence="9 10">
    <name type="scientific">Nitrososphaera gargensis (strain Ga9.2)</name>
    <dbReference type="NCBI Taxonomy" id="1237085"/>
    <lineage>
        <taxon>Archaea</taxon>
        <taxon>Nitrososphaerota</taxon>
        <taxon>Nitrososphaeria</taxon>
        <taxon>Nitrososphaerales</taxon>
        <taxon>Nitrososphaeraceae</taxon>
        <taxon>Nitrososphaera</taxon>
    </lineage>
</organism>
<keyword evidence="6 7" id="KW-0472">Membrane</keyword>
<dbReference type="InterPro" id="IPR050171">
    <property type="entry name" value="MFS_Transporters"/>
</dbReference>
<evidence type="ECO:0000256" key="5">
    <source>
        <dbReference type="ARBA" id="ARBA00022989"/>
    </source>
</evidence>
<sequence>MISRAVLLVAICAAIVGVSYGMHSPIVPVFARDQLAADYSQVGLIGTINYLPYMFAPFFFGMLLDRLNKSYMLVSGVLLNMFSIFMLSTVQSVPEIMLYRTLAGVAHALFWPSAEVLVSTNTTPDRRVKSISTFIAAWILGFMVGPLIGKLILDVFNYIMLFQLAAAIMAAGMVPSMLLRRYGWPAVQKDLEVRAGTVQIMREVAARPTLSSVILYYAITFGVVLAVLPAYMNEASLTSQDIEVLFFLFGISRFATLMFVPRISVYGVLALALAVLATAIAMLLAFVFTSFLSFAIAIALVGLATSIFYPVTFSLVTRDTPSGQIGAKLGIYNALFGSGWTAGPIVAGLSSDAFGSGSPYFAFFVAGSILAGSIVMFKRR</sequence>
<feature type="domain" description="Major facilitator superfamily (MFS) profile" evidence="8">
    <location>
        <begin position="5"/>
        <end position="380"/>
    </location>
</feature>
<feature type="transmembrane region" description="Helical" evidence="7">
    <location>
        <begin position="155"/>
        <end position="179"/>
    </location>
</feature>
<dbReference type="STRING" id="1237085.Ngar_c04390"/>
<protein>
    <submittedName>
        <fullName evidence="9">Major facilitator superfamily MFS_1</fullName>
    </submittedName>
</protein>
<feature type="transmembrane region" description="Helical" evidence="7">
    <location>
        <begin position="329"/>
        <end position="347"/>
    </location>
</feature>
<keyword evidence="10" id="KW-1185">Reference proteome</keyword>
<dbReference type="PROSITE" id="PS50850">
    <property type="entry name" value="MFS"/>
    <property type="match status" value="1"/>
</dbReference>
<dbReference type="EMBL" id="CP002408">
    <property type="protein sequence ID" value="AFU57386.1"/>
    <property type="molecule type" value="Genomic_DNA"/>
</dbReference>
<keyword evidence="5 7" id="KW-1133">Transmembrane helix</keyword>
<dbReference type="Gene3D" id="1.20.1250.20">
    <property type="entry name" value="MFS general substrate transporter like domains"/>
    <property type="match status" value="1"/>
</dbReference>
<feature type="transmembrane region" description="Helical" evidence="7">
    <location>
        <begin position="244"/>
        <end position="261"/>
    </location>
</feature>
<dbReference type="AlphaFoldDB" id="K0I7Y8"/>
<dbReference type="SUPFAM" id="SSF103473">
    <property type="entry name" value="MFS general substrate transporter"/>
    <property type="match status" value="1"/>
</dbReference>
<evidence type="ECO:0000313" key="10">
    <source>
        <dbReference type="Proteomes" id="UP000008037"/>
    </source>
</evidence>
<dbReference type="PRINTS" id="PR01035">
    <property type="entry name" value="TCRTETA"/>
</dbReference>
<keyword evidence="3" id="KW-1003">Cell membrane</keyword>
<keyword evidence="4 7" id="KW-0812">Transmembrane</keyword>
<dbReference type="InterPro" id="IPR036259">
    <property type="entry name" value="MFS_trans_sf"/>
</dbReference>
<feature type="transmembrane region" description="Helical" evidence="7">
    <location>
        <begin position="71"/>
        <end position="90"/>
    </location>
</feature>
<dbReference type="GO" id="GO:0022857">
    <property type="term" value="F:transmembrane transporter activity"/>
    <property type="evidence" value="ECO:0007669"/>
    <property type="project" value="InterPro"/>
</dbReference>
<dbReference type="GO" id="GO:0005886">
    <property type="term" value="C:plasma membrane"/>
    <property type="evidence" value="ECO:0007669"/>
    <property type="project" value="UniProtKB-SubCell"/>
</dbReference>
<accession>K0I7Y8</accession>
<dbReference type="PANTHER" id="PTHR23517:SF13">
    <property type="entry name" value="MAJOR FACILITATOR SUPERFAMILY MFS_1"/>
    <property type="match status" value="1"/>
</dbReference>
<comment type="subcellular location">
    <subcellularLocation>
        <location evidence="1">Cell membrane</location>
        <topology evidence="1">Multi-pass membrane protein</topology>
    </subcellularLocation>
</comment>
<feature type="transmembrane region" description="Helical" evidence="7">
    <location>
        <begin position="96"/>
        <end position="118"/>
    </location>
</feature>
<keyword evidence="2" id="KW-0813">Transport</keyword>
<dbReference type="HOGENOM" id="CLU_718874_0_0_2"/>
<evidence type="ECO:0000256" key="6">
    <source>
        <dbReference type="ARBA" id="ARBA00023136"/>
    </source>
</evidence>
<reference evidence="9 10" key="1">
    <citation type="journal article" date="2012" name="Environ. Microbiol.">
        <title>The genome of the ammonia-oxidizing Candidatus Nitrososphaera gargensis: insights into metabolic versatility and environmental adaptations.</title>
        <authorList>
            <person name="Spang A."/>
            <person name="Poehlein A."/>
            <person name="Offre P."/>
            <person name="Zumbragel S."/>
            <person name="Haider S."/>
            <person name="Rychlik N."/>
            <person name="Nowka B."/>
            <person name="Schmeisser C."/>
            <person name="Lebedeva E.V."/>
            <person name="Rattei T."/>
            <person name="Bohm C."/>
            <person name="Schmid M."/>
            <person name="Galushko A."/>
            <person name="Hatzenpichler R."/>
            <person name="Weinmaier T."/>
            <person name="Daniel R."/>
            <person name="Schleper C."/>
            <person name="Spieck E."/>
            <person name="Streit W."/>
            <person name="Wagner M."/>
        </authorList>
    </citation>
    <scope>NUCLEOTIDE SEQUENCE [LARGE SCALE GENOMIC DNA]</scope>
    <source>
        <strain evidence="10">Ga9.2</strain>
    </source>
</reference>
<evidence type="ECO:0000259" key="8">
    <source>
        <dbReference type="PROSITE" id="PS50850"/>
    </source>
</evidence>
<dbReference type="Pfam" id="PF07690">
    <property type="entry name" value="MFS_1"/>
    <property type="match status" value="1"/>
</dbReference>
<dbReference type="InterPro" id="IPR011701">
    <property type="entry name" value="MFS"/>
</dbReference>
<dbReference type="PANTHER" id="PTHR23517">
    <property type="entry name" value="RESISTANCE PROTEIN MDTM, PUTATIVE-RELATED-RELATED"/>
    <property type="match status" value="1"/>
</dbReference>
<dbReference type="InterPro" id="IPR001958">
    <property type="entry name" value="Tet-R_TetA/multi-R_MdtG-like"/>
</dbReference>
<dbReference type="InterPro" id="IPR020846">
    <property type="entry name" value="MFS_dom"/>
</dbReference>
<evidence type="ECO:0000256" key="2">
    <source>
        <dbReference type="ARBA" id="ARBA00022448"/>
    </source>
</evidence>
<feature type="transmembrane region" description="Helical" evidence="7">
    <location>
        <begin position="210"/>
        <end position="232"/>
    </location>
</feature>
<dbReference type="RefSeq" id="WP_015017932.1">
    <property type="nucleotide sequence ID" value="NC_018719.1"/>
</dbReference>
<dbReference type="BioCyc" id="CNIT1237085:G1324-438-MONOMER"/>
<feature type="transmembrane region" description="Helical" evidence="7">
    <location>
        <begin position="45"/>
        <end position="64"/>
    </location>
</feature>
<feature type="transmembrane region" description="Helical" evidence="7">
    <location>
        <begin position="130"/>
        <end position="149"/>
    </location>
</feature>
<dbReference type="GeneID" id="13796614"/>
<feature type="transmembrane region" description="Helical" evidence="7">
    <location>
        <begin position="268"/>
        <end position="288"/>
    </location>
</feature>